<name>A0A1M4VLP2_9CLOT</name>
<dbReference type="InterPro" id="IPR018745">
    <property type="entry name" value="MpsC"/>
</dbReference>
<accession>A0A1M4VLP2</accession>
<evidence type="ECO:0000313" key="2">
    <source>
        <dbReference type="EMBL" id="SHE69848.1"/>
    </source>
</evidence>
<feature type="domain" description="Na+-translocating membrane potential-generating system MpsC" evidence="1">
    <location>
        <begin position="4"/>
        <end position="112"/>
    </location>
</feature>
<dbReference type="EMBL" id="FQVG01000012">
    <property type="protein sequence ID" value="SHE69848.1"/>
    <property type="molecule type" value="Genomic_DNA"/>
</dbReference>
<evidence type="ECO:0000313" key="3">
    <source>
        <dbReference type="Proteomes" id="UP000184423"/>
    </source>
</evidence>
<reference evidence="3" key="1">
    <citation type="submission" date="2016-11" db="EMBL/GenBank/DDBJ databases">
        <authorList>
            <person name="Varghese N."/>
            <person name="Submissions S."/>
        </authorList>
    </citation>
    <scope>NUCLEOTIDE SEQUENCE [LARGE SCALE GENOMIC DNA]</scope>
    <source>
        <strain evidence="3">DSM 10124</strain>
    </source>
</reference>
<protein>
    <submittedName>
        <fullName evidence="2">Uncharacterized protein YbcI</fullName>
    </submittedName>
</protein>
<dbReference type="AlphaFoldDB" id="A0A1M4VLP2"/>
<dbReference type="Proteomes" id="UP000184423">
    <property type="component" value="Unassembled WGS sequence"/>
</dbReference>
<gene>
    <name evidence="2" type="ORF">SAMN02746091_00936</name>
</gene>
<dbReference type="RefSeq" id="WP_084106520.1">
    <property type="nucleotide sequence ID" value="NZ_FQVG01000012.1"/>
</dbReference>
<dbReference type="Pfam" id="PF10057">
    <property type="entry name" value="MpsC"/>
    <property type="match status" value="1"/>
</dbReference>
<organism evidence="2 3">
    <name type="scientific">Caloramator proteoclasticus DSM 10124</name>
    <dbReference type="NCBI Taxonomy" id="1121262"/>
    <lineage>
        <taxon>Bacteria</taxon>
        <taxon>Bacillati</taxon>
        <taxon>Bacillota</taxon>
        <taxon>Clostridia</taxon>
        <taxon>Eubacteriales</taxon>
        <taxon>Clostridiaceae</taxon>
        <taxon>Caloramator</taxon>
    </lineage>
</organism>
<sequence length="121" mass="13955">MSLKGNLEMKISNALIHFEKEEIGRGAEEAMAHIFKDMIIVRLKKVLTPAEKRLAQSPEGRKTIKEFRYMLEDVLRGKLETIIEEIVNVKVVSIHCDISTKTGEYLMVFVMEKDVESLFKE</sequence>
<evidence type="ECO:0000259" key="1">
    <source>
        <dbReference type="Pfam" id="PF10057"/>
    </source>
</evidence>
<proteinExistence type="predicted"/>
<keyword evidence="3" id="KW-1185">Reference proteome</keyword>